<protein>
    <submittedName>
        <fullName evidence="2">Putative acid methyltransferase</fullName>
    </submittedName>
</protein>
<dbReference type="Pfam" id="PF13649">
    <property type="entry name" value="Methyltransf_25"/>
    <property type="match status" value="1"/>
</dbReference>
<dbReference type="SUPFAM" id="SSF53335">
    <property type="entry name" value="S-adenosyl-L-methionine-dependent methyltransferases"/>
    <property type="match status" value="1"/>
</dbReference>
<evidence type="ECO:0000259" key="1">
    <source>
        <dbReference type="Pfam" id="PF13649"/>
    </source>
</evidence>
<accession>A0A131XVE9</accession>
<dbReference type="InterPro" id="IPR029063">
    <property type="entry name" value="SAM-dependent_MTases_sf"/>
</dbReference>
<dbReference type="EMBL" id="GEFM01005766">
    <property type="protein sequence ID" value="JAP70030.1"/>
    <property type="molecule type" value="mRNA"/>
</dbReference>
<dbReference type="Gene3D" id="3.40.50.150">
    <property type="entry name" value="Vaccinia Virus protein VP39"/>
    <property type="match status" value="1"/>
</dbReference>
<organism evidence="2">
    <name type="scientific">Ixodes ricinus</name>
    <name type="common">Common tick</name>
    <name type="synonym">Acarus ricinus</name>
    <dbReference type="NCBI Taxonomy" id="34613"/>
    <lineage>
        <taxon>Eukaryota</taxon>
        <taxon>Metazoa</taxon>
        <taxon>Ecdysozoa</taxon>
        <taxon>Arthropoda</taxon>
        <taxon>Chelicerata</taxon>
        <taxon>Arachnida</taxon>
        <taxon>Acari</taxon>
        <taxon>Parasitiformes</taxon>
        <taxon>Ixodida</taxon>
        <taxon>Ixodoidea</taxon>
        <taxon>Ixodidae</taxon>
        <taxon>Ixodinae</taxon>
        <taxon>Ixodes</taxon>
    </lineage>
</organism>
<dbReference type="InterPro" id="IPR041698">
    <property type="entry name" value="Methyltransf_25"/>
</dbReference>
<dbReference type="CDD" id="cd02440">
    <property type="entry name" value="AdoMet_MTases"/>
    <property type="match status" value="1"/>
</dbReference>
<sequence>MVGPSIAEALEKPRPAVTFLPEVYVKANDLQRTLNIRTLEHLGTSFKSGPNAGQQFMDVGCGSGDFTRQQLLPRCQPCRRIVATDIGESMVRYARENFAHPQIEYEVHDISKDVSGLVRKYGQFNRVYSFCALHWVKDHVTAFRNISDLMSSEGELLLLFVARWTGFEMWRSIGHMHRWKAYREMCEKFIPNSHDLDDHPSLISYMLNILETVNLKPHACEILTKASLAEDLEETIRMNIAVHPFLPLLPVESRARYKDDLANVIRSYWKQTNDGDPHYYADLFVVHAGKS</sequence>
<keyword evidence="2" id="KW-0808">Transferase</keyword>
<dbReference type="GO" id="GO:0010420">
    <property type="term" value="F:polyprenyldihydroxybenzoate methyltransferase activity"/>
    <property type="evidence" value="ECO:0007669"/>
    <property type="project" value="TreeGrafter"/>
</dbReference>
<dbReference type="AlphaFoldDB" id="A0A131XVE9"/>
<dbReference type="PANTHER" id="PTHR43464">
    <property type="entry name" value="METHYLTRANSFERASE"/>
    <property type="match status" value="1"/>
</dbReference>
<proteinExistence type="evidence at transcript level"/>
<reference evidence="2" key="1">
    <citation type="submission" date="2016-02" db="EMBL/GenBank/DDBJ databases">
        <title>RNAseq analyses of the midgut from blood- or serum-fed Ixodes ricinus ticks.</title>
        <authorList>
            <person name="Perner J."/>
            <person name="Provaznik J."/>
            <person name="Schrenkova J."/>
            <person name="Urbanova V."/>
            <person name="Ribeiro J.M."/>
            <person name="Kopacek P."/>
        </authorList>
    </citation>
    <scope>NUCLEOTIDE SEQUENCE</scope>
    <source>
        <tissue evidence="2">Gut</tissue>
    </source>
</reference>
<evidence type="ECO:0000313" key="2">
    <source>
        <dbReference type="EMBL" id="JAP70030.1"/>
    </source>
</evidence>
<dbReference type="GO" id="GO:0032259">
    <property type="term" value="P:methylation"/>
    <property type="evidence" value="ECO:0007669"/>
    <property type="project" value="UniProtKB-KW"/>
</dbReference>
<dbReference type="PANTHER" id="PTHR43464:SF23">
    <property type="entry name" value="JUVENILE HORMONE ACID O-METHYLTRANSFERASE"/>
    <property type="match status" value="1"/>
</dbReference>
<name>A0A131XVE9_IXORI</name>
<keyword evidence="2" id="KW-0489">Methyltransferase</keyword>
<feature type="domain" description="Methyltransferase" evidence="1">
    <location>
        <begin position="57"/>
        <end position="154"/>
    </location>
</feature>